<evidence type="ECO:0000256" key="7">
    <source>
        <dbReference type="SAM" id="Phobius"/>
    </source>
</evidence>
<feature type="compositionally biased region" description="Polar residues" evidence="6">
    <location>
        <begin position="467"/>
        <end position="484"/>
    </location>
</feature>
<comment type="subcellular location">
    <subcellularLocation>
        <location evidence="1">Membrane</location>
        <topology evidence="1">Multi-pass membrane protein</topology>
    </subcellularLocation>
</comment>
<feature type="region of interest" description="Disordered" evidence="6">
    <location>
        <begin position="197"/>
        <end position="222"/>
    </location>
</feature>
<feature type="domain" description="Sld7 C-terminal" evidence="8">
    <location>
        <begin position="429"/>
        <end position="552"/>
    </location>
</feature>
<dbReference type="Proteomes" id="UP000186955">
    <property type="component" value="Unassembled WGS sequence"/>
</dbReference>
<comment type="similarity">
    <text evidence="2">Belongs to the OB-RGRP/VPS55 family.</text>
</comment>
<feature type="transmembrane region" description="Helical" evidence="7">
    <location>
        <begin position="71"/>
        <end position="89"/>
    </location>
</feature>
<feature type="region of interest" description="Disordered" evidence="6">
    <location>
        <begin position="285"/>
        <end position="424"/>
    </location>
</feature>
<dbReference type="EMBL" id="MNBE01000672">
    <property type="protein sequence ID" value="OKO98485.1"/>
    <property type="molecule type" value="Genomic_DNA"/>
</dbReference>
<keyword evidence="4 7" id="KW-1133">Transmembrane helix</keyword>
<evidence type="ECO:0000256" key="5">
    <source>
        <dbReference type="ARBA" id="ARBA00023136"/>
    </source>
</evidence>
<dbReference type="GO" id="GO:0032511">
    <property type="term" value="P:late endosome to vacuole transport via multivesicular body sorting pathway"/>
    <property type="evidence" value="ECO:0007669"/>
    <property type="project" value="TreeGrafter"/>
</dbReference>
<dbReference type="PANTHER" id="PTHR12050:SF0">
    <property type="entry name" value="RH04491P"/>
    <property type="match status" value="1"/>
</dbReference>
<accession>A0A1Q5TE29</accession>
<name>A0A1Q5TE29_9EURO</name>
<dbReference type="Pfam" id="PF18596">
    <property type="entry name" value="Sld7_C"/>
    <property type="match status" value="1"/>
</dbReference>
<evidence type="ECO:0000256" key="3">
    <source>
        <dbReference type="ARBA" id="ARBA00022692"/>
    </source>
</evidence>
<dbReference type="STRING" id="1316194.A0A1Q5TE29"/>
<feature type="transmembrane region" description="Helical" evidence="7">
    <location>
        <begin position="32"/>
        <end position="50"/>
    </location>
</feature>
<evidence type="ECO:0000256" key="2">
    <source>
        <dbReference type="ARBA" id="ARBA00005645"/>
    </source>
</evidence>
<dbReference type="Pfam" id="PF04133">
    <property type="entry name" value="Vps55"/>
    <property type="match status" value="1"/>
</dbReference>
<evidence type="ECO:0000256" key="4">
    <source>
        <dbReference type="ARBA" id="ARBA00022989"/>
    </source>
</evidence>
<keyword evidence="10" id="KW-1185">Reference proteome</keyword>
<evidence type="ECO:0000256" key="6">
    <source>
        <dbReference type="SAM" id="MobiDB-lite"/>
    </source>
</evidence>
<keyword evidence="3 7" id="KW-0812">Transmembrane</keyword>
<dbReference type="InterPro" id="IPR007262">
    <property type="entry name" value="Vps55/LEPROT"/>
</dbReference>
<protein>
    <submittedName>
        <fullName evidence="9">Vacuolar protein sorting-associated protein 55</fullName>
    </submittedName>
</protein>
<feature type="region of interest" description="Disordered" evidence="6">
    <location>
        <begin position="452"/>
        <end position="498"/>
    </location>
</feature>
<evidence type="ECO:0000313" key="10">
    <source>
        <dbReference type="Proteomes" id="UP000186955"/>
    </source>
</evidence>
<feature type="region of interest" description="Disordered" evidence="6">
    <location>
        <begin position="240"/>
        <end position="270"/>
    </location>
</feature>
<reference evidence="9 10" key="1">
    <citation type="submission" date="2016-10" db="EMBL/GenBank/DDBJ databases">
        <title>Genome sequence of the ascomycete fungus Penicillium subrubescens.</title>
        <authorList>
            <person name="De Vries R.P."/>
            <person name="Peng M."/>
            <person name="Dilokpimol A."/>
            <person name="Hilden K."/>
            <person name="Makela M.R."/>
            <person name="Grigoriev I."/>
            <person name="Riley R."/>
            <person name="Granchi Z."/>
        </authorList>
    </citation>
    <scope>NUCLEOTIDE SEQUENCE [LARGE SCALE GENOMIC DNA]</scope>
    <source>
        <strain evidence="9 10">CBS 132785</strain>
    </source>
</reference>
<dbReference type="AlphaFoldDB" id="A0A1Q5TE29"/>
<evidence type="ECO:0000259" key="8">
    <source>
        <dbReference type="Pfam" id="PF18596"/>
    </source>
</evidence>
<evidence type="ECO:0000256" key="1">
    <source>
        <dbReference type="ARBA" id="ARBA00004141"/>
    </source>
</evidence>
<organism evidence="9 10">
    <name type="scientific">Penicillium subrubescens</name>
    <dbReference type="NCBI Taxonomy" id="1316194"/>
    <lineage>
        <taxon>Eukaryota</taxon>
        <taxon>Fungi</taxon>
        <taxon>Dikarya</taxon>
        <taxon>Ascomycota</taxon>
        <taxon>Pezizomycotina</taxon>
        <taxon>Eurotiomycetes</taxon>
        <taxon>Eurotiomycetidae</taxon>
        <taxon>Eurotiales</taxon>
        <taxon>Aspergillaceae</taxon>
        <taxon>Penicillium</taxon>
    </lineage>
</organism>
<feature type="transmembrane region" description="Helical" evidence="7">
    <location>
        <begin position="7"/>
        <end position="26"/>
    </location>
</feature>
<keyword evidence="5 7" id="KW-0472">Membrane</keyword>
<dbReference type="GO" id="GO:0034424">
    <property type="term" value="C:Vps55/Vps68 complex"/>
    <property type="evidence" value="ECO:0007669"/>
    <property type="project" value="TreeGrafter"/>
</dbReference>
<dbReference type="InterPro" id="IPR041260">
    <property type="entry name" value="Sld7_C"/>
</dbReference>
<feature type="compositionally biased region" description="Polar residues" evidence="6">
    <location>
        <begin position="396"/>
        <end position="416"/>
    </location>
</feature>
<proteinExistence type="inferred from homology"/>
<dbReference type="PANTHER" id="PTHR12050">
    <property type="entry name" value="LEPTIN RECEPTOR-RELATED"/>
    <property type="match status" value="1"/>
</dbReference>
<evidence type="ECO:0000313" key="9">
    <source>
        <dbReference type="EMBL" id="OKO98485.1"/>
    </source>
</evidence>
<comment type="caution">
    <text evidence="9">The sequence shown here is derived from an EMBL/GenBank/DDBJ whole genome shotgun (WGS) entry which is preliminary data.</text>
</comment>
<feature type="compositionally biased region" description="Polar residues" evidence="6">
    <location>
        <begin position="300"/>
        <end position="315"/>
    </location>
</feature>
<gene>
    <name evidence="9" type="ORF">PENSUB_9161</name>
</gene>
<sequence>MAAGLKTIIALSFVLAIGFLLVILSSALWHKYWPLLVVAIYIVAPLPNWICGRCANPDDFMDSSSNSAMDFGRFMTGFLVLAGIGIRLVDPTSHWQCDISKTAKLDLRSFVNPALIPLYARAGPNLELHTLNAGTSQWLQNKLAGAIWLNQDELELHQSVQCPVGLLVSVDGVPVRNTSVVTTDLLIYGVLSTATSCARPPTPPNSSPSDVPGQPNSSPGKSYQLRIYAAPLSKSLLTQAQAFPSPPPSSDEERASTQAEFLPDINSPSPKRKRVATLFEVAAQHHRRVRQRGGEAVSQLMASSRPSSASQNPQTLRVKREPEDDPPSLSTLDRLAARRSRSVSIGAGLHRPASRLGARGAGTLISVPGSAPSADPQKRNATPNPFLDPPSRRASQHVQPPSLLSTSTFENDLTTPSSPPKSADAIIAENKNLITRTILTCMRLYGFHRTNPRSTSSSFSSKLNPAGSGSTVDAEQDTQNSTPAPETLRAETPAPGAAADDDEFKAMYHATYKASAFALRKYLKDAGAGVSPVLLEKGKAMTCIDELLRLFCEDH</sequence>